<evidence type="ECO:0000313" key="2">
    <source>
        <dbReference type="EMBL" id="KAL0273744.1"/>
    </source>
</evidence>
<name>A0AAW2HUV3_9NEOP</name>
<evidence type="ECO:0000256" key="1">
    <source>
        <dbReference type="SAM" id="MobiDB-lite"/>
    </source>
</evidence>
<protein>
    <submittedName>
        <fullName evidence="2">Uncharacterized protein</fullName>
    </submittedName>
</protein>
<dbReference type="EMBL" id="JARGDH010000003">
    <property type="protein sequence ID" value="KAL0273744.1"/>
    <property type="molecule type" value="Genomic_DNA"/>
</dbReference>
<reference evidence="2" key="1">
    <citation type="journal article" date="2024" name="Gigascience">
        <title>Chromosome-level genome of the poultry shaft louse Menopon gallinae provides insight into the host-switching and adaptive evolution of parasitic lice.</title>
        <authorList>
            <person name="Xu Y."/>
            <person name="Ma L."/>
            <person name="Liu S."/>
            <person name="Liang Y."/>
            <person name="Liu Q."/>
            <person name="He Z."/>
            <person name="Tian L."/>
            <person name="Duan Y."/>
            <person name="Cai W."/>
            <person name="Li H."/>
            <person name="Song F."/>
        </authorList>
    </citation>
    <scope>NUCLEOTIDE SEQUENCE</scope>
    <source>
        <strain evidence="2">Cailab_2023a</strain>
    </source>
</reference>
<feature type="compositionally biased region" description="Basic and acidic residues" evidence="1">
    <location>
        <begin position="234"/>
        <end position="244"/>
    </location>
</feature>
<organism evidence="2">
    <name type="scientific">Menopon gallinae</name>
    <name type="common">poultry shaft louse</name>
    <dbReference type="NCBI Taxonomy" id="328185"/>
    <lineage>
        <taxon>Eukaryota</taxon>
        <taxon>Metazoa</taxon>
        <taxon>Ecdysozoa</taxon>
        <taxon>Arthropoda</taxon>
        <taxon>Hexapoda</taxon>
        <taxon>Insecta</taxon>
        <taxon>Pterygota</taxon>
        <taxon>Neoptera</taxon>
        <taxon>Paraneoptera</taxon>
        <taxon>Psocodea</taxon>
        <taxon>Troctomorpha</taxon>
        <taxon>Phthiraptera</taxon>
        <taxon>Amblycera</taxon>
        <taxon>Menoponidae</taxon>
        <taxon>Menopon</taxon>
    </lineage>
</organism>
<dbReference type="AlphaFoldDB" id="A0AAW2HUV3"/>
<feature type="compositionally biased region" description="Low complexity" evidence="1">
    <location>
        <begin position="283"/>
        <end position="293"/>
    </location>
</feature>
<feature type="region of interest" description="Disordered" evidence="1">
    <location>
        <begin position="278"/>
        <end position="300"/>
    </location>
</feature>
<sequence length="300" mass="34795">MSEMLRGYSREPRSSRRGYRSQDVEIDPLSSSYAWNHRVDDDEEPVHFKTKEFYDFFDPEREFRAYGGFENGSSEMIDLGKAKVPAAGQIIWDDIGDNEAVDSLSWSQSDVEREIESWDQRLRESEMKPQRLAWDDGDMIRFEEPRDVYLPRRKTSLGSGYYDGRSARNGRTRRDGECVSLSRYEYQPEFYDRRDVKDGRYKEKGRRGRRAEGDVQVPKFESGRSLEVGVPPPPEDHFKPARTADGDCRCPCDHTYTSYKQEETALFPPDVAKPEVRFFHQQTSTPSSMSPSSEPFKAAD</sequence>
<accession>A0AAW2HUV3</accession>
<proteinExistence type="predicted"/>
<gene>
    <name evidence="2" type="ORF">PYX00_006350</name>
</gene>
<feature type="region of interest" description="Disordered" evidence="1">
    <location>
        <begin position="197"/>
        <end position="244"/>
    </location>
</feature>
<feature type="region of interest" description="Disordered" evidence="1">
    <location>
        <begin position="1"/>
        <end position="22"/>
    </location>
</feature>
<comment type="caution">
    <text evidence="2">The sequence shown here is derived from an EMBL/GenBank/DDBJ whole genome shotgun (WGS) entry which is preliminary data.</text>
</comment>